<feature type="transmembrane region" description="Helical" evidence="4">
    <location>
        <begin position="574"/>
        <end position="596"/>
    </location>
</feature>
<dbReference type="SMART" id="SM00369">
    <property type="entry name" value="LRR_TYP"/>
    <property type="match status" value="5"/>
</dbReference>
<organism evidence="6 7">
    <name type="scientific">Branchiostoma belcheri</name>
    <name type="common">Amphioxus</name>
    <dbReference type="NCBI Taxonomy" id="7741"/>
    <lineage>
        <taxon>Eukaryota</taxon>
        <taxon>Metazoa</taxon>
        <taxon>Chordata</taxon>
        <taxon>Cephalochordata</taxon>
        <taxon>Leptocardii</taxon>
        <taxon>Amphioxiformes</taxon>
        <taxon>Branchiostomatidae</taxon>
        <taxon>Branchiostoma</taxon>
    </lineage>
</organism>
<accession>A0A6P4XU74</accession>
<evidence type="ECO:0000256" key="5">
    <source>
        <dbReference type="SAM" id="SignalP"/>
    </source>
</evidence>
<keyword evidence="6" id="KW-1185">Reference proteome</keyword>
<evidence type="ECO:0000256" key="2">
    <source>
        <dbReference type="ARBA" id="ARBA00022737"/>
    </source>
</evidence>
<dbReference type="Gene3D" id="3.80.10.10">
    <property type="entry name" value="Ribonuclease Inhibitor"/>
    <property type="match status" value="1"/>
</dbReference>
<evidence type="ECO:0000256" key="1">
    <source>
        <dbReference type="ARBA" id="ARBA00022614"/>
    </source>
</evidence>
<keyword evidence="4" id="KW-0812">Transmembrane</keyword>
<dbReference type="PROSITE" id="PS51450">
    <property type="entry name" value="LRR"/>
    <property type="match status" value="1"/>
</dbReference>
<feature type="compositionally biased region" description="Polar residues" evidence="3">
    <location>
        <begin position="491"/>
        <end position="503"/>
    </location>
</feature>
<keyword evidence="2" id="KW-0677">Repeat</keyword>
<feature type="signal peptide" evidence="5">
    <location>
        <begin position="1"/>
        <end position="20"/>
    </location>
</feature>
<proteinExistence type="predicted"/>
<evidence type="ECO:0000256" key="4">
    <source>
        <dbReference type="SAM" id="Phobius"/>
    </source>
</evidence>
<dbReference type="RefSeq" id="XP_019614184.1">
    <property type="nucleotide sequence ID" value="XM_019758625.1"/>
</dbReference>
<dbReference type="AlphaFoldDB" id="A0A6P4XU74"/>
<feature type="chain" id="PRO_5027745010" evidence="5">
    <location>
        <begin position="21"/>
        <end position="913"/>
    </location>
</feature>
<dbReference type="OrthoDB" id="10001811at2759"/>
<dbReference type="InterPro" id="IPR003591">
    <property type="entry name" value="Leu-rich_rpt_typical-subtyp"/>
</dbReference>
<feature type="compositionally biased region" description="Low complexity" evidence="3">
    <location>
        <begin position="511"/>
        <end position="523"/>
    </location>
</feature>
<keyword evidence="5" id="KW-0732">Signal</keyword>
<evidence type="ECO:0000313" key="7">
    <source>
        <dbReference type="RefSeq" id="XP_019614184.1"/>
    </source>
</evidence>
<evidence type="ECO:0000313" key="6">
    <source>
        <dbReference type="Proteomes" id="UP000515135"/>
    </source>
</evidence>
<evidence type="ECO:0000256" key="3">
    <source>
        <dbReference type="SAM" id="MobiDB-lite"/>
    </source>
</evidence>
<dbReference type="InterPro" id="IPR032675">
    <property type="entry name" value="LRR_dom_sf"/>
</dbReference>
<feature type="region of interest" description="Disordered" evidence="3">
    <location>
        <begin position="476"/>
        <end position="529"/>
    </location>
</feature>
<dbReference type="SUPFAM" id="SSF52058">
    <property type="entry name" value="L domain-like"/>
    <property type="match status" value="1"/>
</dbReference>
<dbReference type="PANTHER" id="PTHR24366">
    <property type="entry name" value="IG(IMMUNOGLOBULIN) AND LRR(LEUCINE RICH REPEAT) DOMAINS"/>
    <property type="match status" value="1"/>
</dbReference>
<dbReference type="Proteomes" id="UP000515135">
    <property type="component" value="Unplaced"/>
</dbReference>
<dbReference type="PANTHER" id="PTHR24366:SF167">
    <property type="match status" value="1"/>
</dbReference>
<protein>
    <submittedName>
        <fullName evidence="7">Uncharacterized protein LOC109462126</fullName>
    </submittedName>
</protein>
<dbReference type="InterPro" id="IPR001611">
    <property type="entry name" value="Leu-rich_rpt"/>
</dbReference>
<keyword evidence="4" id="KW-0472">Membrane</keyword>
<gene>
    <name evidence="7" type="primary">LOC109462126</name>
</gene>
<keyword evidence="1" id="KW-0433">Leucine-rich repeat</keyword>
<dbReference type="GeneID" id="109462126"/>
<sequence>MGHKMRTLLALFACTVLARACIPDCQVTTIENCVPSGLSWFGQLSYRSTQTIISSKDPLSHRSCILCGDISTAGLVWLGENTQVYPSDSTWLAVRGHPFNVLSVQTLGLCNNSGVNYLTLVEGGIIDLEPNSLSVFQYLYSLYLDFNNLTVIKKEYFAELTTPFALTILSLSHNKIADIESGSFAELGRLEFLVLEHNLLRYVRAGWFFGLSNLKELILTSNRLETVQKGAFAHLSKLNYFDMSDNNLVWLPTEYRWLPNNSVAYKLGENELFSVHNQISHALKWQAVLLSDLSFVQVRLGGFGVCSTHAEYPATEYRLWLHHDTPTLNVFPKTDYDYTDYAYICARLLYGSRVIVRSQTFRTPFVVMAVTGGATNTEHRNTVTVLPWCERFWSGGDTASFNLDASGESTVELAALSVRENNKTIRLVSVVFDLSSSVEKGDPVLDSPIRTNSTQNVTCVVVSGETVTQSFLTATEREKSDTNVHPATGEHSLSNTTSINNTGDVREEPWTSNTTDVTGTDDVTSTDDVDSADDVTAAQNYTTSLPTTDIDAIPTPTQKVVFLTTKPPTEQQNIMVIVLTVSLATVLVAMTTIYLVKRWLSGCHGNQDGPGNSGGIPDDAIAPLARAVVSINSWMIPTGLHGNEGDAPPYWEIPDDYFEFSNPGYRYRRPSLDGNPYSQIPDEYYSYENTARQANWRPSSLPLALDVRYENFEQHGDVQRWQWQPSDLDEQDDDVTTFYAAAAEVALPTLRKMSKGHAYYRNVVRSTKRDGYSNRLAELRKNAGSTAYGTRTPKYRPFELLARRAYGTWPSASTVKSRGRNIAVGVAWGEIKPNDQGNTPYGAVGRLVRDRRRSHAYGRPRSVLASGSTGAALQTYQNCGAVLLHKSWSQETMLFKNMRVGSARMDPGRRHSM</sequence>
<keyword evidence="4" id="KW-1133">Transmembrane helix</keyword>
<dbReference type="Pfam" id="PF13855">
    <property type="entry name" value="LRR_8"/>
    <property type="match status" value="1"/>
</dbReference>
<reference evidence="7" key="1">
    <citation type="submission" date="2025-08" db="UniProtKB">
        <authorList>
            <consortium name="RefSeq"/>
        </authorList>
    </citation>
    <scope>IDENTIFICATION</scope>
    <source>
        <tissue evidence="7">Gonad</tissue>
    </source>
</reference>
<name>A0A6P4XU74_BRABE</name>
<dbReference type="KEGG" id="bbel:109462126"/>